<protein>
    <recommendedName>
        <fullName evidence="3">Protein PsiE</fullName>
    </recommendedName>
</protein>
<comment type="subcellular location">
    <subcellularLocation>
        <location evidence="1">Cell inner membrane</location>
        <topology evidence="1">Multi-pass membrane protein</topology>
    </subcellularLocation>
</comment>
<keyword evidence="4" id="KW-1003">Cell membrane</keyword>
<keyword evidence="7 8" id="KW-0472">Membrane</keyword>
<keyword evidence="5 8" id="KW-0812">Transmembrane</keyword>
<evidence type="ECO:0000256" key="6">
    <source>
        <dbReference type="ARBA" id="ARBA00022989"/>
    </source>
</evidence>
<evidence type="ECO:0000256" key="1">
    <source>
        <dbReference type="ARBA" id="ARBA00004429"/>
    </source>
</evidence>
<dbReference type="PIRSF" id="PIRSF029598">
    <property type="entry name" value="PsiE"/>
    <property type="match status" value="1"/>
</dbReference>
<evidence type="ECO:0000256" key="3">
    <source>
        <dbReference type="ARBA" id="ARBA00021903"/>
    </source>
</evidence>
<dbReference type="PANTHER" id="PTHR37819:SF1">
    <property type="entry name" value="PROTEIN PSIE"/>
    <property type="match status" value="1"/>
</dbReference>
<dbReference type="NCBIfam" id="NF002765">
    <property type="entry name" value="PRK02833.1-3"/>
    <property type="match status" value="1"/>
</dbReference>
<dbReference type="PANTHER" id="PTHR37819">
    <property type="entry name" value="PROTEIN PSIE"/>
    <property type="match status" value="1"/>
</dbReference>
<organism evidence="9 10">
    <name type="scientific">Heyndrickxia acidicola</name>
    <dbReference type="NCBI Taxonomy" id="209389"/>
    <lineage>
        <taxon>Bacteria</taxon>
        <taxon>Bacillati</taxon>
        <taxon>Bacillota</taxon>
        <taxon>Bacilli</taxon>
        <taxon>Bacillales</taxon>
        <taxon>Bacillaceae</taxon>
        <taxon>Heyndrickxia</taxon>
    </lineage>
</organism>
<evidence type="ECO:0000256" key="7">
    <source>
        <dbReference type="ARBA" id="ARBA00023136"/>
    </source>
</evidence>
<evidence type="ECO:0000256" key="8">
    <source>
        <dbReference type="SAM" id="Phobius"/>
    </source>
</evidence>
<feature type="transmembrane region" description="Helical" evidence="8">
    <location>
        <begin position="92"/>
        <end position="110"/>
    </location>
</feature>
<feature type="transmembrane region" description="Helical" evidence="8">
    <location>
        <begin position="20"/>
        <end position="41"/>
    </location>
</feature>
<comment type="caution">
    <text evidence="9">The sequence shown here is derived from an EMBL/GenBank/DDBJ whole genome shotgun (WGS) entry which is preliminary data.</text>
</comment>
<accession>A0ABU6MMC2</accession>
<evidence type="ECO:0000256" key="4">
    <source>
        <dbReference type="ARBA" id="ARBA00022475"/>
    </source>
</evidence>
<evidence type="ECO:0000313" key="10">
    <source>
        <dbReference type="Proteomes" id="UP001341444"/>
    </source>
</evidence>
<keyword evidence="10" id="KW-1185">Reference proteome</keyword>
<keyword evidence="6 8" id="KW-1133">Transmembrane helix</keyword>
<name>A0ABU6MMC2_9BACI</name>
<evidence type="ECO:0000256" key="2">
    <source>
        <dbReference type="ARBA" id="ARBA00005632"/>
    </source>
</evidence>
<reference evidence="9 10" key="1">
    <citation type="submission" date="2023-03" db="EMBL/GenBank/DDBJ databases">
        <title>Bacillus Genome Sequencing.</title>
        <authorList>
            <person name="Dunlap C."/>
        </authorList>
    </citation>
    <scope>NUCLEOTIDE SEQUENCE [LARGE SCALE GENOMIC DNA]</scope>
    <source>
        <strain evidence="9 10">B-23453</strain>
    </source>
</reference>
<sequence length="142" mass="16732">MKQQEGKRRKKPNFKIPFILQIALNTALILLAIVLCISLAKEVYFFIHASLYTGILMDDKILDRTLVFFLYFEFLSMIIKYFQENYHFPLRYFLYIGITAMIRLIIVHHVDALNTFMFAGAILVLVISYSILSYISLKKDRH</sequence>
<evidence type="ECO:0000313" key="9">
    <source>
        <dbReference type="EMBL" id="MED1205831.1"/>
    </source>
</evidence>
<evidence type="ECO:0000256" key="5">
    <source>
        <dbReference type="ARBA" id="ARBA00022692"/>
    </source>
</evidence>
<dbReference type="Pfam" id="PF06146">
    <property type="entry name" value="PsiE"/>
    <property type="match status" value="1"/>
</dbReference>
<gene>
    <name evidence="9" type="primary">psiE</name>
    <name evidence="9" type="ORF">P4T90_22615</name>
</gene>
<dbReference type="Proteomes" id="UP001341444">
    <property type="component" value="Unassembled WGS sequence"/>
</dbReference>
<dbReference type="EMBL" id="JARMAB010000040">
    <property type="protein sequence ID" value="MED1205831.1"/>
    <property type="molecule type" value="Genomic_DNA"/>
</dbReference>
<dbReference type="InterPro" id="IPR020948">
    <property type="entry name" value="P_starv_induced_PsiE-like"/>
</dbReference>
<proteinExistence type="inferred from homology"/>
<comment type="similarity">
    <text evidence="2">Belongs to the PsiE family.</text>
</comment>
<feature type="transmembrane region" description="Helical" evidence="8">
    <location>
        <begin position="116"/>
        <end position="137"/>
    </location>
</feature>
<dbReference type="InterPro" id="IPR009315">
    <property type="entry name" value="P_starv_induced_PsiE"/>
</dbReference>
<dbReference type="RefSeq" id="WP_066264070.1">
    <property type="nucleotide sequence ID" value="NZ_JARMAB010000040.1"/>
</dbReference>
<feature type="transmembrane region" description="Helical" evidence="8">
    <location>
        <begin position="61"/>
        <end position="80"/>
    </location>
</feature>